<dbReference type="AlphaFoldDB" id="A0A6B0UET3"/>
<feature type="signal peptide" evidence="1">
    <location>
        <begin position="1"/>
        <end position="25"/>
    </location>
</feature>
<protein>
    <submittedName>
        <fullName evidence="2">Putative secreted protein</fullName>
    </submittedName>
</protein>
<dbReference type="EMBL" id="GIFC01005984">
    <property type="protein sequence ID" value="MXU88067.1"/>
    <property type="molecule type" value="Transcribed_RNA"/>
</dbReference>
<evidence type="ECO:0000256" key="1">
    <source>
        <dbReference type="SAM" id="SignalP"/>
    </source>
</evidence>
<organism evidence="2">
    <name type="scientific">Ixodes ricinus</name>
    <name type="common">Common tick</name>
    <name type="synonym">Acarus ricinus</name>
    <dbReference type="NCBI Taxonomy" id="34613"/>
    <lineage>
        <taxon>Eukaryota</taxon>
        <taxon>Metazoa</taxon>
        <taxon>Ecdysozoa</taxon>
        <taxon>Arthropoda</taxon>
        <taxon>Chelicerata</taxon>
        <taxon>Arachnida</taxon>
        <taxon>Acari</taxon>
        <taxon>Parasitiformes</taxon>
        <taxon>Ixodida</taxon>
        <taxon>Ixodoidea</taxon>
        <taxon>Ixodidae</taxon>
        <taxon>Ixodinae</taxon>
        <taxon>Ixodes</taxon>
    </lineage>
</organism>
<sequence length="100" mass="10848">MMQDSSSLFFQLSCFYLVFLAPGSGLPHPAVHDEPLPELPVSIPEQDRHPGQVVGRLSVSFHWASCRIPNPSSRVAFQAFNAFGSAFCTASLCSIGDFSC</sequence>
<evidence type="ECO:0000313" key="2">
    <source>
        <dbReference type="EMBL" id="MXU88067.1"/>
    </source>
</evidence>
<reference evidence="2" key="1">
    <citation type="submission" date="2019-12" db="EMBL/GenBank/DDBJ databases">
        <title>An insight into the sialome of adult female Ixodes ricinus ticks feeding for 6 days.</title>
        <authorList>
            <person name="Perner J."/>
            <person name="Ribeiro J.M.C."/>
        </authorList>
    </citation>
    <scope>NUCLEOTIDE SEQUENCE</scope>
    <source>
        <strain evidence="2">Semi-engorged</strain>
        <tissue evidence="2">Salivary glands</tissue>
    </source>
</reference>
<name>A0A6B0UET3_IXORI</name>
<keyword evidence="1" id="KW-0732">Signal</keyword>
<proteinExistence type="predicted"/>
<accession>A0A6B0UET3</accession>
<feature type="chain" id="PRO_5025425343" evidence="1">
    <location>
        <begin position="26"/>
        <end position="100"/>
    </location>
</feature>